<dbReference type="Pfam" id="PF20248">
    <property type="entry name" value="DUF6603"/>
    <property type="match status" value="1"/>
</dbReference>
<feature type="domain" description="DUF6603" evidence="1">
    <location>
        <begin position="966"/>
        <end position="1456"/>
    </location>
</feature>
<dbReference type="InterPro" id="IPR046538">
    <property type="entry name" value="DUF6603"/>
</dbReference>
<comment type="caution">
    <text evidence="2">The sequence shown here is derived from an EMBL/GenBank/DDBJ whole genome shotgun (WGS) entry which is preliminary data.</text>
</comment>
<reference evidence="3" key="1">
    <citation type="journal article" date="2021" name="Science">
        <title>Hunting the eagle killer: A cyanobacterial neurotoxin causes vacuolar myelinopathy.</title>
        <authorList>
            <person name="Breinlinger S."/>
            <person name="Phillips T.J."/>
            <person name="Haram B.N."/>
            <person name="Mares J."/>
            <person name="Martinez Yerena J.A."/>
            <person name="Hrouzek P."/>
            <person name="Sobotka R."/>
            <person name="Henderson W.M."/>
            <person name="Schmieder P."/>
            <person name="Williams S.M."/>
            <person name="Lauderdale J.D."/>
            <person name="Wilde H.D."/>
            <person name="Gerrin W."/>
            <person name="Kust A."/>
            <person name="Washington J.W."/>
            <person name="Wagner C."/>
            <person name="Geier B."/>
            <person name="Liebeke M."/>
            <person name="Enke H."/>
            <person name="Niedermeyer T.H.J."/>
            <person name="Wilde S.B."/>
        </authorList>
    </citation>
    <scope>NUCLEOTIDE SEQUENCE [LARGE SCALE GENOMIC DNA]</scope>
    <source>
        <strain evidence="3">Thurmond2011</strain>
    </source>
</reference>
<name>A0AAP5IGC2_9CYAN</name>
<proteinExistence type="predicted"/>
<dbReference type="RefSeq" id="WP_208340855.1">
    <property type="nucleotide sequence ID" value="NZ_CAWQFN010000747.1"/>
</dbReference>
<dbReference type="Proteomes" id="UP000667802">
    <property type="component" value="Unassembled WGS sequence"/>
</dbReference>
<evidence type="ECO:0000259" key="1">
    <source>
        <dbReference type="Pfam" id="PF20248"/>
    </source>
</evidence>
<organism evidence="2 3">
    <name type="scientific">Aetokthonos hydrillicola Thurmond2011</name>
    <dbReference type="NCBI Taxonomy" id="2712845"/>
    <lineage>
        <taxon>Bacteria</taxon>
        <taxon>Bacillati</taxon>
        <taxon>Cyanobacteriota</taxon>
        <taxon>Cyanophyceae</taxon>
        <taxon>Nostocales</taxon>
        <taxon>Hapalosiphonaceae</taxon>
        <taxon>Aetokthonos</taxon>
    </lineage>
</organism>
<evidence type="ECO:0000313" key="2">
    <source>
        <dbReference type="EMBL" id="MDR9900009.1"/>
    </source>
</evidence>
<sequence length="1678" mass="185698">MSSNVIPLSSIKTNIEQSQNLVLSEDILRKKVLDFLKLSFHWRQDYSPKISNIQNIKGADNYLIFSGTFEDFSPWKNITVKFCLFESSELPAERHTIFRINLPEDSSAETYLGQYSLAVDESPSPSEITFNINLHRYLGSINFINPKVIIFSSLDYSEDENSNYPKISISQEQIITNQATGKKLYKGVNFIADIALTNELSSYLYALNNNQISIYFDALLTGTENTSNLLAYENQCLCLIYSIEYYSLETESNENIPHLKIRLNPQNITSQTISFLNLEYHEISLIIPLVNRYRDEFQILIDGIVKITINNQSVSFNVQGILESYYQQLYLSFYNFPTLQQIIELVEQNTTQGSLVKDYFPEPLNRLLNIKLTELRMGLSLGNQSISQIGFSLTAQNDIDLVENIISLKPSLSMDIYAPLESEFRSIKGQLQGTWHLGKTDFITTLDYPDFNFYAGMADNQNLDVDAFVQLLLPGILPIGSRITFTKMELYGNFYAKTFSAAIAVDTNSSWEFTLAGRTFALNSIDMGMTHTEQGNFYAMEGQLILADLPVFISAAYDTVQGWRLSGGTSPNGIINITSIIHDLLEGIALPDNLPDLKLKNILFSAVPKIGEYSIRGETAEDWKLIEGLTIKVDQFTGNKTQGTALSGILWVSITIESVVVILKAQKSSSTSGGWQFEGSTFPGQTINFDVLIKWLEGSFGTTPTPSAIGNLQSQNKQIENIQASFNTTTKNFTFTCDSKLSIDEATIAITVAINITQQADGSYNKYFAGHITIGSLKFALIFGTDTTSTTFLAAYHDDQTISVKELIGYIAPNLQNDIPEGLEISLKDALFAYSQKKIQATTLTNFLFGLNIGSGINLSNLPLVGQQFPPNQTIKLSLQVLVSKSDFTTDEIKNLNKLYPEGGISLPQDQAITSRLSLATLIQLGNETQQLQLPVAINQTTGQLQTTTPSINTPSSQDTTQWFKLQKSFGAVHFERIGLNYKDSRIWVLLDAGFSLAGLSLSLDGLSVNSPLTKFEPQFDLKGLGIDYKGGDTLEIGGAFLRQQVTQNGITYDEYNGAAVIKFNVKGKALNLSAIGSYSYIEGHPSLFIYALLNYPIGGPSFFFVTGLAAGFGYNRALKIPTIDQVATFPLVAEAISPPQTSTSNLDKATQLTQELTKLQQYIPPETGQIFLAVGVKFTSFKTIDSFVLLTVAFGNRFELNILGLSTLIAPPQAGATPVAEVQLALKASFLPEEGFLGINAQLTPNSYILSKACHLTGGFAFYSWFAPNEHEGDFVLTLGGYHPRFQVPEHYPKVPPLALNWQVNNELQIKADAYFALTASAIMAGGHLQATWNSGALSAWFNAGADFLMSWKPYHYDISIYIDMGVSYTFEFFGTQHITIELGADLHIWGPEFSGLAQIHLWIISFDVRFGSNASQAPTPIDWSTFKTSFLPGNNDICSIAVKDGLVTKVNQDDKSDLGVINAKNFCLVTNSVIPAKKAVYQETDIKTDGINAKFGIGSMGVSSDKLTSDLIINVTRNEIAIKAEEFAQEFACTPVVKKVPAGLWGESLTPDLNGAQFVENTLSGLEIKPKEQHKAGQSHVIDRTNLPFSTELINNAYKWENIQAFNAMPFDNTKTEEQNNSARKQRISETIVDNRVKVTRENLLKGLNLNIEEIDISKTIADDFFISPEIAQLVK</sequence>
<accession>A0AAP5IGC2</accession>
<protein>
    <recommendedName>
        <fullName evidence="1">DUF6603 domain-containing protein</fullName>
    </recommendedName>
</protein>
<dbReference type="EMBL" id="JAALHA020000029">
    <property type="protein sequence ID" value="MDR9900009.1"/>
    <property type="molecule type" value="Genomic_DNA"/>
</dbReference>
<keyword evidence="3" id="KW-1185">Reference proteome</keyword>
<evidence type="ECO:0000313" key="3">
    <source>
        <dbReference type="Proteomes" id="UP000667802"/>
    </source>
</evidence>
<gene>
    <name evidence="2" type="ORF">G7B40_036465</name>
</gene>